<dbReference type="SUPFAM" id="SSF52540">
    <property type="entry name" value="P-loop containing nucleoside triphosphate hydrolases"/>
    <property type="match status" value="1"/>
</dbReference>
<dbReference type="PANTHER" id="PTHR30153">
    <property type="entry name" value="REPLICATIVE DNA HELICASE DNAB"/>
    <property type="match status" value="1"/>
</dbReference>
<evidence type="ECO:0000313" key="4">
    <source>
        <dbReference type="Proteomes" id="UP000437131"/>
    </source>
</evidence>
<dbReference type="AlphaFoldDB" id="A0A844GXA8"/>
<sequence length="269" mass="30526">MNVRYDSDFSVRTQFYDLDAITGGLHRSNFIIIASRPGMGKTSFALNIACNIAKYHDLPVAIFTLKMSQEHCIIQLLSAEAQLEISRLKSGRITEEEMEPLMAAMTVLSELPIDIDDTGNLTLMQMRSKVRRLQAKHNGKLGLILLDYLQLIEDSSSKNRVQELSAITRSLKRLAKEFNVPIIALSQVNHTVEKRSNKRPILLDLEGSGSLENDADLVMMLYRDEYYYPDTLDQGIVDVFIAKHRNGPTASLKLLFQPEFNRFKNLGNY</sequence>
<dbReference type="GO" id="GO:0005524">
    <property type="term" value="F:ATP binding"/>
    <property type="evidence" value="ECO:0007669"/>
    <property type="project" value="InterPro"/>
</dbReference>
<dbReference type="RefSeq" id="WP_155084054.1">
    <property type="nucleotide sequence ID" value="NZ_WMIA01000013.1"/>
</dbReference>
<dbReference type="InterPro" id="IPR007694">
    <property type="entry name" value="DNA_helicase_DnaB-like_C"/>
</dbReference>
<dbReference type="Pfam" id="PF03796">
    <property type="entry name" value="DnaB_C"/>
    <property type="match status" value="1"/>
</dbReference>
<dbReference type="InterPro" id="IPR003593">
    <property type="entry name" value="AAA+_ATPase"/>
</dbReference>
<dbReference type="InterPro" id="IPR027417">
    <property type="entry name" value="P-loop_NTPase"/>
</dbReference>
<evidence type="ECO:0000259" key="2">
    <source>
        <dbReference type="PROSITE" id="PS51199"/>
    </source>
</evidence>
<dbReference type="PANTHER" id="PTHR30153:SF2">
    <property type="entry name" value="REPLICATIVE DNA HELICASE"/>
    <property type="match status" value="1"/>
</dbReference>
<evidence type="ECO:0000313" key="3">
    <source>
        <dbReference type="EMBL" id="MTF39469.1"/>
    </source>
</evidence>
<evidence type="ECO:0000256" key="1">
    <source>
        <dbReference type="ARBA" id="ARBA00022515"/>
    </source>
</evidence>
<feature type="domain" description="SF4 helicase" evidence="2">
    <location>
        <begin position="4"/>
        <end position="269"/>
    </location>
</feature>
<dbReference type="EMBL" id="WMIA01000013">
    <property type="protein sequence ID" value="MTF39469.1"/>
    <property type="molecule type" value="Genomic_DNA"/>
</dbReference>
<dbReference type="CDD" id="cd00984">
    <property type="entry name" value="DnaB_C"/>
    <property type="match status" value="1"/>
</dbReference>
<gene>
    <name evidence="3" type="ORF">GGC33_11095</name>
</gene>
<dbReference type="Proteomes" id="UP000437131">
    <property type="component" value="Unassembled WGS sequence"/>
</dbReference>
<name>A0A844GXA8_9CHRO</name>
<proteinExistence type="predicted"/>
<comment type="caution">
    <text evidence="3">The sequence shown here is derived from an EMBL/GenBank/DDBJ whole genome shotgun (WGS) entry which is preliminary data.</text>
</comment>
<organism evidence="3 4">
    <name type="scientific">Cyanobacterium aponinum 0216</name>
    <dbReference type="NCBI Taxonomy" id="2676140"/>
    <lineage>
        <taxon>Bacteria</taxon>
        <taxon>Bacillati</taxon>
        <taxon>Cyanobacteriota</taxon>
        <taxon>Cyanophyceae</taxon>
        <taxon>Oscillatoriophycideae</taxon>
        <taxon>Chroococcales</taxon>
        <taxon>Geminocystaceae</taxon>
        <taxon>Cyanobacterium</taxon>
    </lineage>
</organism>
<accession>A0A844GXA8</accession>
<protein>
    <submittedName>
        <fullName evidence="3">AAA family ATPase</fullName>
    </submittedName>
</protein>
<dbReference type="Gene3D" id="3.40.50.300">
    <property type="entry name" value="P-loop containing nucleotide triphosphate hydrolases"/>
    <property type="match status" value="1"/>
</dbReference>
<dbReference type="GO" id="GO:0006269">
    <property type="term" value="P:DNA replication, synthesis of primer"/>
    <property type="evidence" value="ECO:0007669"/>
    <property type="project" value="UniProtKB-KW"/>
</dbReference>
<keyword evidence="1" id="KW-0639">Primosome</keyword>
<dbReference type="GO" id="GO:1990077">
    <property type="term" value="C:primosome complex"/>
    <property type="evidence" value="ECO:0007669"/>
    <property type="project" value="UniProtKB-KW"/>
</dbReference>
<dbReference type="PROSITE" id="PS51199">
    <property type="entry name" value="SF4_HELICASE"/>
    <property type="match status" value="1"/>
</dbReference>
<dbReference type="GO" id="GO:0003678">
    <property type="term" value="F:DNA helicase activity"/>
    <property type="evidence" value="ECO:0007669"/>
    <property type="project" value="InterPro"/>
</dbReference>
<dbReference type="SMART" id="SM00382">
    <property type="entry name" value="AAA"/>
    <property type="match status" value="1"/>
</dbReference>
<dbReference type="GO" id="GO:0005829">
    <property type="term" value="C:cytosol"/>
    <property type="evidence" value="ECO:0007669"/>
    <property type="project" value="TreeGrafter"/>
</dbReference>
<reference evidence="3 4" key="1">
    <citation type="submission" date="2019-11" db="EMBL/GenBank/DDBJ databases">
        <title>Isolation of a new High Light Tolerant Cyanobacteria.</title>
        <authorList>
            <person name="Dobson Z."/>
            <person name="Vaughn N."/>
            <person name="Vaughn M."/>
            <person name="Fromme P."/>
            <person name="Mazor Y."/>
        </authorList>
    </citation>
    <scope>NUCLEOTIDE SEQUENCE [LARGE SCALE GENOMIC DNA]</scope>
    <source>
        <strain evidence="3 4">0216</strain>
    </source>
</reference>